<keyword evidence="2" id="KW-0813">Transport</keyword>
<feature type="transmembrane region" description="Helical" evidence="7">
    <location>
        <begin position="354"/>
        <end position="373"/>
    </location>
</feature>
<gene>
    <name evidence="9" type="ORF">UFOPK2657_00405</name>
</gene>
<feature type="transmembrane region" description="Helical" evidence="7">
    <location>
        <begin position="50"/>
        <end position="72"/>
    </location>
</feature>
<keyword evidence="6 7" id="KW-0472">Membrane</keyword>
<protein>
    <submittedName>
        <fullName evidence="9">Unannotated protein</fullName>
    </submittedName>
</protein>
<feature type="transmembrane region" description="Helical" evidence="7">
    <location>
        <begin position="259"/>
        <end position="277"/>
    </location>
</feature>
<organism evidence="9">
    <name type="scientific">freshwater metagenome</name>
    <dbReference type="NCBI Taxonomy" id="449393"/>
    <lineage>
        <taxon>unclassified sequences</taxon>
        <taxon>metagenomes</taxon>
        <taxon>ecological metagenomes</taxon>
    </lineage>
</organism>
<dbReference type="InterPro" id="IPR036259">
    <property type="entry name" value="MFS_trans_sf"/>
</dbReference>
<dbReference type="InterPro" id="IPR010290">
    <property type="entry name" value="TM_effector"/>
</dbReference>
<dbReference type="EMBL" id="CAEZYG010000048">
    <property type="protein sequence ID" value="CAB4708794.1"/>
    <property type="molecule type" value="Genomic_DNA"/>
</dbReference>
<feature type="transmembrane region" description="Helical" evidence="7">
    <location>
        <begin position="20"/>
        <end position="44"/>
    </location>
</feature>
<name>A0A6J6QMV3_9ZZZZ</name>
<dbReference type="CDD" id="cd06173">
    <property type="entry name" value="MFS_MefA_like"/>
    <property type="match status" value="1"/>
</dbReference>
<dbReference type="GO" id="GO:0022857">
    <property type="term" value="F:transmembrane transporter activity"/>
    <property type="evidence" value="ECO:0007669"/>
    <property type="project" value="InterPro"/>
</dbReference>
<keyword evidence="4 7" id="KW-0812">Transmembrane</keyword>
<evidence type="ECO:0000256" key="5">
    <source>
        <dbReference type="ARBA" id="ARBA00022989"/>
    </source>
</evidence>
<evidence type="ECO:0000256" key="1">
    <source>
        <dbReference type="ARBA" id="ARBA00004651"/>
    </source>
</evidence>
<comment type="subcellular location">
    <subcellularLocation>
        <location evidence="1">Cell membrane</location>
        <topology evidence="1">Multi-pass membrane protein</topology>
    </subcellularLocation>
</comment>
<dbReference type="GO" id="GO:0005886">
    <property type="term" value="C:plasma membrane"/>
    <property type="evidence" value="ECO:0007669"/>
    <property type="project" value="UniProtKB-SubCell"/>
</dbReference>
<dbReference type="PANTHER" id="PTHR23513:SF6">
    <property type="entry name" value="MAJOR FACILITATOR SUPERFAMILY ASSOCIATED DOMAIN-CONTAINING PROTEIN"/>
    <property type="match status" value="1"/>
</dbReference>
<dbReference type="PANTHER" id="PTHR23513">
    <property type="entry name" value="INTEGRAL MEMBRANE EFFLUX PROTEIN-RELATED"/>
    <property type="match status" value="1"/>
</dbReference>
<feature type="transmembrane region" description="Helical" evidence="7">
    <location>
        <begin position="289"/>
        <end position="306"/>
    </location>
</feature>
<accession>A0A6J6QMV3</accession>
<dbReference type="AlphaFoldDB" id="A0A6J6QMV3"/>
<feature type="domain" description="Major facilitator superfamily (MFS) profile" evidence="8">
    <location>
        <begin position="220"/>
        <end position="406"/>
    </location>
</feature>
<dbReference type="Pfam" id="PF05977">
    <property type="entry name" value="MFS_3"/>
    <property type="match status" value="1"/>
</dbReference>
<dbReference type="PROSITE" id="PS50850">
    <property type="entry name" value="MFS"/>
    <property type="match status" value="1"/>
</dbReference>
<evidence type="ECO:0000256" key="3">
    <source>
        <dbReference type="ARBA" id="ARBA00022475"/>
    </source>
</evidence>
<dbReference type="SUPFAM" id="SSF103473">
    <property type="entry name" value="MFS general substrate transporter"/>
    <property type="match status" value="1"/>
</dbReference>
<feature type="transmembrane region" description="Helical" evidence="7">
    <location>
        <begin position="379"/>
        <end position="397"/>
    </location>
</feature>
<keyword evidence="5 7" id="KW-1133">Transmembrane helix</keyword>
<sequence>MVTKVKREKPELGRSFRLLWLSVTSSCTGDGMFLTAFPLLAALLTRDPVLISGITISTKLPWLLFSLFTGAISDRMDRRKLMIGADITRCVIVGTLAALIATDQATIWILYACSFLLGTCETLHTNCAQAIIPALVQQEQLIEANARFTSAQVTSAQFVGPSLGVALFNASSVLPFAADAVTFATSAALIKSIPDEHGVERPTTRIRNDMLDGIRFLRDNSVLRRLTFILTLLNFFYFAASALLVLYTTDILNSGKITFTALSVGAAAGTVTSRFIVTRLSNTMTSTQTILLALWVWAISSVGIAFTSNRYIAIASYVLLGMGNGLWMIINTTLRQQITPDRMLGRMNAAFRTISWGVVPFGAAFGGLTARYLGLRGPFIIFAIVMIACAIFGKSLLKPLAAHEDN</sequence>
<evidence type="ECO:0000256" key="7">
    <source>
        <dbReference type="SAM" id="Phobius"/>
    </source>
</evidence>
<feature type="transmembrane region" description="Helical" evidence="7">
    <location>
        <begin position="226"/>
        <end position="247"/>
    </location>
</feature>
<feature type="transmembrane region" description="Helical" evidence="7">
    <location>
        <begin position="312"/>
        <end position="334"/>
    </location>
</feature>
<evidence type="ECO:0000313" key="9">
    <source>
        <dbReference type="EMBL" id="CAB4708794.1"/>
    </source>
</evidence>
<proteinExistence type="predicted"/>
<evidence type="ECO:0000256" key="6">
    <source>
        <dbReference type="ARBA" id="ARBA00023136"/>
    </source>
</evidence>
<evidence type="ECO:0000259" key="8">
    <source>
        <dbReference type="PROSITE" id="PS50850"/>
    </source>
</evidence>
<keyword evidence="3" id="KW-1003">Cell membrane</keyword>
<evidence type="ECO:0000256" key="4">
    <source>
        <dbReference type="ARBA" id="ARBA00022692"/>
    </source>
</evidence>
<evidence type="ECO:0000256" key="2">
    <source>
        <dbReference type="ARBA" id="ARBA00022448"/>
    </source>
</evidence>
<dbReference type="InterPro" id="IPR020846">
    <property type="entry name" value="MFS_dom"/>
</dbReference>
<reference evidence="9" key="1">
    <citation type="submission" date="2020-05" db="EMBL/GenBank/DDBJ databases">
        <authorList>
            <person name="Chiriac C."/>
            <person name="Salcher M."/>
            <person name="Ghai R."/>
            <person name="Kavagutti S V."/>
        </authorList>
    </citation>
    <scope>NUCLEOTIDE SEQUENCE</scope>
</reference>
<dbReference type="Gene3D" id="1.20.1250.20">
    <property type="entry name" value="MFS general substrate transporter like domains"/>
    <property type="match status" value="1"/>
</dbReference>